<organism evidence="1 2">
    <name type="scientific">Ancylostoma ceylanicum</name>
    <dbReference type="NCBI Taxonomy" id="53326"/>
    <lineage>
        <taxon>Eukaryota</taxon>
        <taxon>Metazoa</taxon>
        <taxon>Ecdysozoa</taxon>
        <taxon>Nematoda</taxon>
        <taxon>Chromadorea</taxon>
        <taxon>Rhabditida</taxon>
        <taxon>Rhabditina</taxon>
        <taxon>Rhabditomorpha</taxon>
        <taxon>Strongyloidea</taxon>
        <taxon>Ancylostomatidae</taxon>
        <taxon>Ancylostomatinae</taxon>
        <taxon>Ancylostoma</taxon>
    </lineage>
</organism>
<evidence type="ECO:0000313" key="1">
    <source>
        <dbReference type="EMBL" id="EYC14936.1"/>
    </source>
</evidence>
<protein>
    <submittedName>
        <fullName evidence="1">Uncharacterized protein</fullName>
    </submittedName>
</protein>
<comment type="caution">
    <text evidence="1">The sequence shown here is derived from an EMBL/GenBank/DDBJ whole genome shotgun (WGS) entry which is preliminary data.</text>
</comment>
<name>A0A016UJ59_9BILA</name>
<accession>A0A016UJ59</accession>
<keyword evidence="2" id="KW-1185">Reference proteome</keyword>
<proteinExistence type="predicted"/>
<gene>
    <name evidence="1" type="primary">Acey_s0039.g94</name>
    <name evidence="1" type="ORF">Y032_0039g94</name>
</gene>
<evidence type="ECO:0000313" key="2">
    <source>
        <dbReference type="Proteomes" id="UP000024635"/>
    </source>
</evidence>
<dbReference type="Proteomes" id="UP000024635">
    <property type="component" value="Unassembled WGS sequence"/>
</dbReference>
<dbReference type="AlphaFoldDB" id="A0A016UJ59"/>
<dbReference type="EMBL" id="JARK01001375">
    <property type="protein sequence ID" value="EYC14936.1"/>
    <property type="molecule type" value="Genomic_DNA"/>
</dbReference>
<sequence>MCVPLEESVIESVRATKNETSTSDETSQQVSYCTLTIDKRANFFWSSTTGSKLYTKHAVQRPCNRWCLQGDHQVTSLLRSRFNSSMHIQNLALQSTKPNCATALVIGRC</sequence>
<reference evidence="2" key="1">
    <citation type="journal article" date="2015" name="Nat. Genet.">
        <title>The genome and transcriptome of the zoonotic hookworm Ancylostoma ceylanicum identify infection-specific gene families.</title>
        <authorList>
            <person name="Schwarz E.M."/>
            <person name="Hu Y."/>
            <person name="Antoshechkin I."/>
            <person name="Miller M.M."/>
            <person name="Sternberg P.W."/>
            <person name="Aroian R.V."/>
        </authorList>
    </citation>
    <scope>NUCLEOTIDE SEQUENCE</scope>
    <source>
        <strain evidence="2">HY135</strain>
    </source>
</reference>